<dbReference type="RefSeq" id="XP_028533372.1">
    <property type="nucleotide sequence ID" value="XM_028676932.1"/>
</dbReference>
<dbReference type="EMBL" id="LN835305">
    <property type="protein sequence ID" value="CRH00369.1"/>
    <property type="molecule type" value="Genomic_DNA"/>
</dbReference>
<feature type="region of interest" description="Disordered" evidence="2">
    <location>
        <begin position="1532"/>
        <end position="1555"/>
    </location>
</feature>
<organism evidence="3 4">
    <name type="scientific">Plasmodium relictum</name>
    <dbReference type="NCBI Taxonomy" id="85471"/>
    <lineage>
        <taxon>Eukaryota</taxon>
        <taxon>Sar</taxon>
        <taxon>Alveolata</taxon>
        <taxon>Apicomplexa</taxon>
        <taxon>Aconoidasida</taxon>
        <taxon>Haemosporida</taxon>
        <taxon>Plasmodiidae</taxon>
        <taxon>Plasmodium</taxon>
        <taxon>Plasmodium (Haemamoeba)</taxon>
    </lineage>
</organism>
<feature type="coiled-coil region" evidence="1">
    <location>
        <begin position="864"/>
        <end position="958"/>
    </location>
</feature>
<feature type="coiled-coil region" evidence="1">
    <location>
        <begin position="612"/>
        <end position="741"/>
    </location>
</feature>
<sequence>MEGRNENICNDLKKDKKDKKNEIKRVETKNMEENISPNRNDEKKNYNKENRNSINSNKDKNNEQAIRENKIEERNNNENVKNASVEKMLRNEVTSDMDNKNFKKLRKKLNNLNYKEYLCVLCTPLVQIIFNDLIQAIQNFQKLSNKYEECQKKYKELKIEKKTQNIEIEVNVKKNKVENDFLLDGEENNTNLIIKEHEKKIEELNKKLEDETTLKESYLLENKKLKFSLDIIKSNKKEKLEESTDELSNDNFSCFNNKTKSFDDFEVDKIKKNEKNKYKKEISIINDYTLSLGKELTYYKKLCKDFKIEIEELKKKNIQDNNLCDNNKEEINETEEKNNQNSKDNAINESVIEEKNLEISYLKKRLNEYEIEIRKLNELRMMNDIKEEFKNSTDSYICESTLNENYNDQKSYNFDLGDNISADVLTKNEDCINDINNLNKILRVRNNEIYHLKNRVLLLETELQIKNDEEKKLKEKLNLINDVDNKKKKNNIYKSESSENNEELHELHDLKKEVKLKEEEINELSNLLEKLKKELKDEKKRSEQYEKQYNEEKSEIAILKEELKNLEEEIQVKESEFNLNRNTINNLKLESAEFNNIISCSNETKKHLTDYIHNLLNKLSESNDKIGELKDSNILQKQKIESYKKEITKLKSDLIDSNNQMDELASVLDKKDETIENFKCKLENMSKECGDLTIKYNELLKENKNLQITNSSYNANTTLIIQQLQQEIQVLNVTNSHLKKIEEDYKVVLQEKTIIEEAAIKIQTELKKSVDKIKNLETYIQTLSVEISNLKTQRDDSLDALTKVAIDKTHYENELIQSKNIIYDLKKQLSEYESNVKYVQNNISEINMMHLKKEEEQIILKNEIKTLRENLNEKTIKLELLQEKEKKWQQNAMAYDEFHINAQKKYNSYEKIIENLKKEIDELTINNNDNIIIIEKLKNELRELNDQERNSINKFTNNFFKNQNDLINEKNKDNNIEIILPNNDNDINANEIGKENVENKNNEKNYNTNNKELYKNDSFNEKSKEEENIYDYNDDFTIFINAKKKNYKNKLNNDVNQEKNIKDMKEKENKMDNSYNIKDDITNKNEETNMKKTSHGNKEEISVTSKENNKSTDISNDKKEENNKNLKLRKKNASKDDLCIIGNMNAELNDTDTSSNGKSTNIDFLSFNKNSKKYLLNQNDGDNDHSITLLKELSLSSLNNIEKNRNDKLNINNFSSENSSYLGNNDISLFSSVKIKKMFNLSRTNNNDTERKKLMKYTKLKSYNNNKNNTYDMNISKNKVYDSKRNDSYDDIFFDLKNIWKHREEEKELLNEKIKKSKKNDLKYNFEDSNFTLDKSFFNKERKNKMKNTFVDDHYEDNFQYNIQNKKKYIEEEKKKKKLLKSSYDIKHSNINTDYNKKKLSKKSNNFENSNDYKLKESKNKKNISDLAYSSQMNLSKNNKKNVLNANDINQYNKYDKNIHNNEKNKKQYNFISQTSYEANSNTSSILLDSLSSDFAHNVSVDHFNNNNNNRNNFNSQLNDLNFKNKIDYNRNSNHDNAFIKKKNDNSDSSLYHNKEKNNIQSGNYKKEETNSTSNIKNEQFINKSKIKKDLYNKYMNVLKNLKSEEIDASINTTNNKTIDLTNDLTKVQENSTSLLSSKTLQKDSLLSNLSKFKFNEEIDQYKCDPLKIIKPIEESNREYF</sequence>
<feature type="compositionally biased region" description="Basic and acidic residues" evidence="2">
    <location>
        <begin position="1056"/>
        <end position="1124"/>
    </location>
</feature>
<keyword evidence="4" id="KW-1185">Reference proteome</keyword>
<reference evidence="3 4" key="1">
    <citation type="submission" date="2015-04" db="EMBL/GenBank/DDBJ databases">
        <authorList>
            <consortium name="Pathogen Informatics"/>
        </authorList>
    </citation>
    <scope>NUCLEOTIDE SEQUENCE [LARGE SCALE GENOMIC DNA]</scope>
    <source>
        <strain evidence="3 4">SGS1</strain>
    </source>
</reference>
<evidence type="ECO:0000256" key="2">
    <source>
        <dbReference type="SAM" id="MobiDB-lite"/>
    </source>
</evidence>
<feature type="region of interest" description="Disordered" evidence="2">
    <location>
        <begin position="1056"/>
        <end position="1129"/>
    </location>
</feature>
<feature type="coiled-coil region" evidence="1">
    <location>
        <begin position="133"/>
        <end position="221"/>
    </location>
</feature>
<feature type="compositionally biased region" description="Basic and acidic residues" evidence="2">
    <location>
        <begin position="1"/>
        <end position="32"/>
    </location>
</feature>
<evidence type="ECO:0000313" key="4">
    <source>
        <dbReference type="Proteomes" id="UP000220158"/>
    </source>
</evidence>
<dbReference type="OMA" id="LVQIIFD"/>
<feature type="region of interest" description="Disordered" evidence="2">
    <location>
        <begin position="1400"/>
        <end position="1419"/>
    </location>
</feature>
<name>A0A1J1H646_PLARL</name>
<feature type="coiled-coil region" evidence="1">
    <location>
        <begin position="310"/>
        <end position="379"/>
    </location>
</feature>
<dbReference type="KEGG" id="prel:PRELSG_1002000"/>
<dbReference type="Proteomes" id="UP000220158">
    <property type="component" value="Chromosome 10"/>
</dbReference>
<dbReference type="SUPFAM" id="SSF57997">
    <property type="entry name" value="Tropomyosin"/>
    <property type="match status" value="1"/>
</dbReference>
<feature type="coiled-coil region" evidence="1">
    <location>
        <begin position="456"/>
        <end position="583"/>
    </location>
</feature>
<evidence type="ECO:0000256" key="1">
    <source>
        <dbReference type="SAM" id="Coils"/>
    </source>
</evidence>
<evidence type="ECO:0000313" key="3">
    <source>
        <dbReference type="EMBL" id="CRH00369.1"/>
    </source>
</evidence>
<proteinExistence type="predicted"/>
<feature type="compositionally biased region" description="Basic and acidic residues" evidence="2">
    <location>
        <begin position="39"/>
        <end position="76"/>
    </location>
</feature>
<dbReference type="VEuPathDB" id="PlasmoDB:PRELSG_1002000"/>
<keyword evidence="1" id="KW-0175">Coiled coil</keyword>
<gene>
    <name evidence="3" type="ORF">PRELSG_1002000</name>
</gene>
<accession>A0A1J1H646</accession>
<dbReference type="OrthoDB" id="10254663at2759"/>
<feature type="region of interest" description="Disordered" evidence="2">
    <location>
        <begin position="1"/>
        <end position="80"/>
    </location>
</feature>
<dbReference type="GeneID" id="39736486"/>
<protein>
    <submittedName>
        <fullName evidence="3">Uncharacterized protein</fullName>
    </submittedName>
</protein>